<name>A0A2Z4FHB7_9DELT</name>
<dbReference type="AlphaFoldDB" id="A0A2Z4FHB7"/>
<dbReference type="InterPro" id="IPR025333">
    <property type="entry name" value="DUF4239"/>
</dbReference>
<sequence length="282" mass="31223">MIDEVLSSETHWWFFFAGTIAFFWLMVEGGYWVGRWRREHVDPEQRAQTGTILAALLALLGFLLAISFGIAADRFGQRKALVLQEANDIGTTFLRTDFLPEAPRDASKKLLSEYVDTRLRPLEMGDLDDAIRNSTRIQNALWEQADIAAAARPRSVPVGLYIDALNDVIDRHEERVTVSLHYRIPPSLIWTLYLVALLSMVVMGLNFGLAGTRNLLASLALVLAFAAVLLLIVDLDQVHQHLFTVDQSPLADTQASIRESMRGSSAIGGGPETPDAPAAPTR</sequence>
<organism evidence="1 2">
    <name type="scientific">Bradymonas sediminis</name>
    <dbReference type="NCBI Taxonomy" id="1548548"/>
    <lineage>
        <taxon>Bacteria</taxon>
        <taxon>Deltaproteobacteria</taxon>
        <taxon>Bradymonadales</taxon>
        <taxon>Bradymonadaceae</taxon>
        <taxon>Bradymonas</taxon>
    </lineage>
</organism>
<gene>
    <name evidence="1" type="ORF">DN745_01285</name>
</gene>
<dbReference type="KEGG" id="bsed:DN745_01285"/>
<evidence type="ECO:0000313" key="1">
    <source>
        <dbReference type="EMBL" id="AWV88036.1"/>
    </source>
</evidence>
<dbReference type="OrthoDB" id="272864at2"/>
<dbReference type="Pfam" id="PF14023">
    <property type="entry name" value="Bestrophin-like"/>
    <property type="match status" value="1"/>
</dbReference>
<protein>
    <submittedName>
        <fullName evidence="1">Uncharacterized protein</fullName>
    </submittedName>
</protein>
<reference evidence="1 2" key="1">
    <citation type="submission" date="2018-06" db="EMBL/GenBank/DDBJ databases">
        <title>Lujinxingia sediminis gen. nov. sp. nov., a new facultative anaerobic member of the class Deltaproteobacteria, and proposal of Lujinxingaceae fam. nov.</title>
        <authorList>
            <person name="Guo L.-Y."/>
            <person name="Li C.-M."/>
            <person name="Wang S."/>
            <person name="Du Z.-J."/>
        </authorList>
    </citation>
    <scope>NUCLEOTIDE SEQUENCE [LARGE SCALE GENOMIC DNA]</scope>
    <source>
        <strain evidence="1 2">FA350</strain>
    </source>
</reference>
<dbReference type="RefSeq" id="WP_111331420.1">
    <property type="nucleotide sequence ID" value="NZ_CP030032.1"/>
</dbReference>
<dbReference type="Proteomes" id="UP000249799">
    <property type="component" value="Chromosome"/>
</dbReference>
<evidence type="ECO:0000313" key="2">
    <source>
        <dbReference type="Proteomes" id="UP000249799"/>
    </source>
</evidence>
<proteinExistence type="predicted"/>
<dbReference type="EMBL" id="CP030032">
    <property type="protein sequence ID" value="AWV88036.1"/>
    <property type="molecule type" value="Genomic_DNA"/>
</dbReference>
<keyword evidence="2" id="KW-1185">Reference proteome</keyword>
<accession>A0A2Z4FHB7</accession>